<accession>A0AAW0CDF6</accession>
<dbReference type="EMBL" id="JAYKXP010000050">
    <property type="protein sequence ID" value="KAK7036591.1"/>
    <property type="molecule type" value="Genomic_DNA"/>
</dbReference>
<name>A0AAW0CDF6_9AGAR</name>
<organism evidence="1 2">
    <name type="scientific">Paramarasmius palmivorus</name>
    <dbReference type="NCBI Taxonomy" id="297713"/>
    <lineage>
        <taxon>Eukaryota</taxon>
        <taxon>Fungi</taxon>
        <taxon>Dikarya</taxon>
        <taxon>Basidiomycota</taxon>
        <taxon>Agaricomycotina</taxon>
        <taxon>Agaricomycetes</taxon>
        <taxon>Agaricomycetidae</taxon>
        <taxon>Agaricales</taxon>
        <taxon>Marasmiineae</taxon>
        <taxon>Marasmiaceae</taxon>
        <taxon>Paramarasmius</taxon>
    </lineage>
</organism>
<comment type="caution">
    <text evidence="1">The sequence shown here is derived from an EMBL/GenBank/DDBJ whole genome shotgun (WGS) entry which is preliminary data.</text>
</comment>
<reference evidence="1 2" key="1">
    <citation type="submission" date="2024-01" db="EMBL/GenBank/DDBJ databases">
        <title>A draft genome for a cacao thread blight-causing isolate of Paramarasmius palmivorus.</title>
        <authorList>
            <person name="Baruah I.K."/>
            <person name="Bukari Y."/>
            <person name="Amoako-Attah I."/>
            <person name="Meinhardt L.W."/>
            <person name="Bailey B.A."/>
            <person name="Cohen S.P."/>
        </authorList>
    </citation>
    <scope>NUCLEOTIDE SEQUENCE [LARGE SCALE GENOMIC DNA]</scope>
    <source>
        <strain evidence="1 2">GH-12</strain>
    </source>
</reference>
<dbReference type="AlphaFoldDB" id="A0AAW0CDF6"/>
<gene>
    <name evidence="1" type="ORF">VNI00_011524</name>
</gene>
<evidence type="ECO:0000313" key="2">
    <source>
        <dbReference type="Proteomes" id="UP001383192"/>
    </source>
</evidence>
<protein>
    <submittedName>
        <fullName evidence="1">Uncharacterized protein</fullName>
    </submittedName>
</protein>
<proteinExistence type="predicted"/>
<sequence length="173" mass="18886">MEFFNRVVETYPRSKDGSLLSIRKGGGNKAPKLELFLLRSFAEFPIGIQKLFPTHSLLTSRFRNNVSVVHSSLTRCLSEPEAGGRYSALLLCPGGDPAAEKDLSSVGTELLWAVEVVRLEGYMMCSDDMGVEMLHEACCLSWIHASLANHLGVVPVSGSTLYANADRAALQLK</sequence>
<dbReference type="Proteomes" id="UP001383192">
    <property type="component" value="Unassembled WGS sequence"/>
</dbReference>
<keyword evidence="2" id="KW-1185">Reference proteome</keyword>
<evidence type="ECO:0000313" key="1">
    <source>
        <dbReference type="EMBL" id="KAK7036591.1"/>
    </source>
</evidence>